<keyword evidence="8 12" id="KW-0472">Membrane</keyword>
<evidence type="ECO:0000256" key="1">
    <source>
        <dbReference type="ARBA" id="ARBA00004232"/>
    </source>
</evidence>
<comment type="caution">
    <text evidence="13">The sequence shown here is derived from an EMBL/GenBank/DDBJ whole genome shotgun (WGS) entry which is preliminary data.</text>
</comment>
<keyword evidence="4" id="KW-0963">Cytoplasm</keyword>
<accession>A0A9W8GZP9</accession>
<feature type="compositionally biased region" description="Polar residues" evidence="11">
    <location>
        <begin position="313"/>
        <end position="326"/>
    </location>
</feature>
<keyword evidence="6 12" id="KW-1133">Transmembrane helix</keyword>
<evidence type="ECO:0000256" key="9">
    <source>
        <dbReference type="ARBA" id="ARBA00023242"/>
    </source>
</evidence>
<proteinExistence type="inferred from homology"/>
<feature type="compositionally biased region" description="Low complexity" evidence="11">
    <location>
        <begin position="373"/>
        <end position="387"/>
    </location>
</feature>
<dbReference type="AlphaFoldDB" id="A0A9W8GZP9"/>
<dbReference type="PANTHER" id="PTHR20996:SF1">
    <property type="entry name" value="NUCLEAR ENVELOPE PHOSPHATASE-REGULATORY SUBUNIT 1"/>
    <property type="match status" value="1"/>
</dbReference>
<evidence type="ECO:0000313" key="13">
    <source>
        <dbReference type="EMBL" id="KAJ2754372.1"/>
    </source>
</evidence>
<comment type="similarity">
    <text evidence="3">Belongs to the CNEP1R1 family.</text>
</comment>
<evidence type="ECO:0000256" key="11">
    <source>
        <dbReference type="SAM" id="MobiDB-lite"/>
    </source>
</evidence>
<protein>
    <recommendedName>
        <fullName evidence="10">Transmembrane protein 188</fullName>
    </recommendedName>
</protein>
<dbReference type="GO" id="GO:0071595">
    <property type="term" value="C:Nem1-Spo7 phosphatase complex"/>
    <property type="evidence" value="ECO:0007669"/>
    <property type="project" value="InterPro"/>
</dbReference>
<dbReference type="GO" id="GO:0005737">
    <property type="term" value="C:cytoplasm"/>
    <property type="evidence" value="ECO:0007669"/>
    <property type="project" value="UniProtKB-SubCell"/>
</dbReference>
<keyword evidence="9" id="KW-0539">Nucleus</keyword>
<keyword evidence="14" id="KW-1185">Reference proteome</keyword>
<feature type="region of interest" description="Disordered" evidence="11">
    <location>
        <begin position="207"/>
        <end position="233"/>
    </location>
</feature>
<organism evidence="13 14">
    <name type="scientific">Coemansia pectinata</name>
    <dbReference type="NCBI Taxonomy" id="1052879"/>
    <lineage>
        <taxon>Eukaryota</taxon>
        <taxon>Fungi</taxon>
        <taxon>Fungi incertae sedis</taxon>
        <taxon>Zoopagomycota</taxon>
        <taxon>Kickxellomycotina</taxon>
        <taxon>Kickxellomycetes</taxon>
        <taxon>Kickxellales</taxon>
        <taxon>Kickxellaceae</taxon>
        <taxon>Coemansia</taxon>
    </lineage>
</organism>
<gene>
    <name evidence="13" type="ORF">GGI19_002463</name>
</gene>
<feature type="region of interest" description="Disordered" evidence="11">
    <location>
        <begin position="272"/>
        <end position="326"/>
    </location>
</feature>
<dbReference type="OrthoDB" id="5599171at2759"/>
<keyword evidence="5 12" id="KW-0812">Transmembrane</keyword>
<evidence type="ECO:0000313" key="14">
    <source>
        <dbReference type="Proteomes" id="UP001140011"/>
    </source>
</evidence>
<evidence type="ECO:0000256" key="8">
    <source>
        <dbReference type="ARBA" id="ARBA00023136"/>
    </source>
</evidence>
<evidence type="ECO:0000256" key="4">
    <source>
        <dbReference type="ARBA" id="ARBA00022490"/>
    </source>
</evidence>
<evidence type="ECO:0000256" key="3">
    <source>
        <dbReference type="ARBA" id="ARBA00010998"/>
    </source>
</evidence>
<feature type="transmembrane region" description="Helical" evidence="12">
    <location>
        <begin position="97"/>
        <end position="116"/>
    </location>
</feature>
<evidence type="ECO:0000256" key="12">
    <source>
        <dbReference type="SAM" id="Phobius"/>
    </source>
</evidence>
<evidence type="ECO:0000256" key="2">
    <source>
        <dbReference type="ARBA" id="ARBA00004496"/>
    </source>
</evidence>
<dbReference type="EMBL" id="JANBUH010000122">
    <property type="protein sequence ID" value="KAJ2754372.1"/>
    <property type="molecule type" value="Genomic_DNA"/>
</dbReference>
<dbReference type="GO" id="GO:0031965">
    <property type="term" value="C:nuclear membrane"/>
    <property type="evidence" value="ECO:0007669"/>
    <property type="project" value="UniProtKB-SubCell"/>
</dbReference>
<evidence type="ECO:0000256" key="6">
    <source>
        <dbReference type="ARBA" id="ARBA00022989"/>
    </source>
</evidence>
<feature type="compositionally biased region" description="Low complexity" evidence="11">
    <location>
        <begin position="343"/>
        <end position="356"/>
    </location>
</feature>
<evidence type="ECO:0000256" key="10">
    <source>
        <dbReference type="ARBA" id="ARBA00030458"/>
    </source>
</evidence>
<dbReference type="InterPro" id="IPR019168">
    <property type="entry name" value="NEP1-R1"/>
</dbReference>
<feature type="region of interest" description="Disordered" evidence="11">
    <location>
        <begin position="343"/>
        <end position="403"/>
    </location>
</feature>
<feature type="compositionally biased region" description="Basic and acidic residues" evidence="11">
    <location>
        <begin position="272"/>
        <end position="282"/>
    </location>
</feature>
<keyword evidence="7" id="KW-0443">Lipid metabolism</keyword>
<name>A0A9W8GZP9_9FUNG</name>
<sequence>MGAGGLPRAQALPSPSDLTSMYTRQFAASKSTAPNIYQAAVSAAAATANQTYTHGLTVLQCARSRAPVDPHVYRDWLIFEERLKQSYRRLQRKRRNYLVQIVAFGVLVFYFAWFGFFGTKSYRFTCKLLSAGSAYCIYLIVTNRRFLQSIKYPTQCNRALHQLRMRFETTPLHTPNPFMVASAVSAATSTDSAAILASTPGISSAGIESPKPAFSPSHGGSSTSDAPSARPPSFLTESQLSFFPTVPRQLRDGYMEFKATYYRKRDAAKRRLQERLRRDKQQRPPVSTPVLKPGERRHKQRAQNDNYPHYHDSSPQGSPLSANTSAAYNSGNSLGLASFLSGADSATDDSSTTTSSVISRRPTSGDRGRRARSSLAYSLSERASSSENESHVAPVIASDSVVM</sequence>
<evidence type="ECO:0000256" key="5">
    <source>
        <dbReference type="ARBA" id="ARBA00022692"/>
    </source>
</evidence>
<reference evidence="13" key="1">
    <citation type="submission" date="2022-07" db="EMBL/GenBank/DDBJ databases">
        <title>Phylogenomic reconstructions and comparative analyses of Kickxellomycotina fungi.</title>
        <authorList>
            <person name="Reynolds N.K."/>
            <person name="Stajich J.E."/>
            <person name="Barry K."/>
            <person name="Grigoriev I.V."/>
            <person name="Crous P."/>
            <person name="Smith M.E."/>
        </authorList>
    </citation>
    <scope>NUCLEOTIDE SEQUENCE</scope>
    <source>
        <strain evidence="13">BCRC 34297</strain>
    </source>
</reference>
<dbReference type="Proteomes" id="UP001140011">
    <property type="component" value="Unassembled WGS sequence"/>
</dbReference>
<dbReference type="PANTHER" id="PTHR20996">
    <property type="entry name" value="NUCLEAR ENVELOPE PHOSPHATASE-REGULATORY SUBUNIT 1"/>
    <property type="match status" value="1"/>
</dbReference>
<dbReference type="GO" id="GO:0006629">
    <property type="term" value="P:lipid metabolic process"/>
    <property type="evidence" value="ECO:0007669"/>
    <property type="project" value="UniProtKB-KW"/>
</dbReference>
<evidence type="ECO:0000256" key="7">
    <source>
        <dbReference type="ARBA" id="ARBA00023098"/>
    </source>
</evidence>
<comment type="subcellular location">
    <subcellularLocation>
        <location evidence="2">Cytoplasm</location>
    </subcellularLocation>
    <subcellularLocation>
        <location evidence="1">Nucleus membrane</location>
        <topology evidence="1">Multi-pass membrane protein</topology>
    </subcellularLocation>
</comment>